<gene>
    <name evidence="5" type="ORF">HYG85_17365</name>
</gene>
<evidence type="ECO:0000256" key="1">
    <source>
        <dbReference type="ARBA" id="ARBA00022448"/>
    </source>
</evidence>
<dbReference type="InterPro" id="IPR017871">
    <property type="entry name" value="ABC_transporter-like_CS"/>
</dbReference>
<keyword evidence="2" id="KW-0547">Nucleotide-binding</keyword>
<keyword evidence="3 5" id="KW-0067">ATP-binding</keyword>
<dbReference type="InterPro" id="IPR050093">
    <property type="entry name" value="ABC_SmlMolc_Importer"/>
</dbReference>
<reference evidence="5 6" key="1">
    <citation type="submission" date="2020-07" db="EMBL/GenBank/DDBJ databases">
        <title>Vallitalea guaymasensis genome.</title>
        <authorList>
            <person name="Postec A."/>
        </authorList>
    </citation>
    <scope>NUCLEOTIDE SEQUENCE [LARGE SCALE GENOMIC DNA]</scope>
    <source>
        <strain evidence="5 6">Ra1766G1</strain>
    </source>
</reference>
<proteinExistence type="predicted"/>
<dbReference type="InterPro" id="IPR027417">
    <property type="entry name" value="P-loop_NTPase"/>
</dbReference>
<dbReference type="KEGG" id="vgu:HYG85_17365"/>
<evidence type="ECO:0000313" key="6">
    <source>
        <dbReference type="Proteomes" id="UP000677305"/>
    </source>
</evidence>
<dbReference type="GO" id="GO:0005524">
    <property type="term" value="F:ATP binding"/>
    <property type="evidence" value="ECO:0007669"/>
    <property type="project" value="UniProtKB-KW"/>
</dbReference>
<dbReference type="PROSITE" id="PS50893">
    <property type="entry name" value="ABC_TRANSPORTER_2"/>
    <property type="match status" value="1"/>
</dbReference>
<accession>A0A8J8MCN3</accession>
<protein>
    <submittedName>
        <fullName evidence="5">ATP-binding cassette domain-containing protein</fullName>
    </submittedName>
</protein>
<dbReference type="RefSeq" id="WP_212690735.1">
    <property type="nucleotide sequence ID" value="NZ_CP058561.1"/>
</dbReference>
<evidence type="ECO:0000313" key="5">
    <source>
        <dbReference type="EMBL" id="QUH30584.1"/>
    </source>
</evidence>
<dbReference type="PROSITE" id="PS00211">
    <property type="entry name" value="ABC_TRANSPORTER_1"/>
    <property type="match status" value="1"/>
</dbReference>
<evidence type="ECO:0000259" key="4">
    <source>
        <dbReference type="PROSITE" id="PS50893"/>
    </source>
</evidence>
<dbReference type="PANTHER" id="PTHR42781">
    <property type="entry name" value="SPERMIDINE/PUTRESCINE IMPORT ATP-BINDING PROTEIN POTA"/>
    <property type="match status" value="1"/>
</dbReference>
<evidence type="ECO:0000256" key="2">
    <source>
        <dbReference type="ARBA" id="ARBA00022741"/>
    </source>
</evidence>
<dbReference type="SUPFAM" id="SSF52540">
    <property type="entry name" value="P-loop containing nucleoside triphosphate hydrolases"/>
    <property type="match status" value="1"/>
</dbReference>
<dbReference type="Gene3D" id="3.40.50.300">
    <property type="entry name" value="P-loop containing nucleotide triphosphate hydrolases"/>
    <property type="match status" value="1"/>
</dbReference>
<dbReference type="Pfam" id="PF00005">
    <property type="entry name" value="ABC_tran"/>
    <property type="match status" value="1"/>
</dbReference>
<feature type="domain" description="ABC transporter" evidence="4">
    <location>
        <begin position="2"/>
        <end position="221"/>
    </location>
</feature>
<dbReference type="InterPro" id="IPR003439">
    <property type="entry name" value="ABC_transporter-like_ATP-bd"/>
</dbReference>
<keyword evidence="1" id="KW-0813">Transport</keyword>
<name>A0A8J8MCN3_9FIRM</name>
<dbReference type="AlphaFoldDB" id="A0A8J8MCN3"/>
<organism evidence="5 6">
    <name type="scientific">Vallitalea guaymasensis</name>
    <dbReference type="NCBI Taxonomy" id="1185412"/>
    <lineage>
        <taxon>Bacteria</taxon>
        <taxon>Bacillati</taxon>
        <taxon>Bacillota</taxon>
        <taxon>Clostridia</taxon>
        <taxon>Lachnospirales</taxon>
        <taxon>Vallitaleaceae</taxon>
        <taxon>Vallitalea</taxon>
    </lineage>
</organism>
<keyword evidence="6" id="KW-1185">Reference proteome</keyword>
<dbReference type="GO" id="GO:0016887">
    <property type="term" value="F:ATP hydrolysis activity"/>
    <property type="evidence" value="ECO:0007669"/>
    <property type="project" value="InterPro"/>
</dbReference>
<dbReference type="EMBL" id="CP058561">
    <property type="protein sequence ID" value="QUH30584.1"/>
    <property type="molecule type" value="Genomic_DNA"/>
</dbReference>
<evidence type="ECO:0000256" key="3">
    <source>
        <dbReference type="ARBA" id="ARBA00022840"/>
    </source>
</evidence>
<dbReference type="InterPro" id="IPR003593">
    <property type="entry name" value="AAA+_ATPase"/>
</dbReference>
<dbReference type="SMART" id="SM00382">
    <property type="entry name" value="AAA"/>
    <property type="match status" value="1"/>
</dbReference>
<sequence length="223" mass="25004">MIECKDISFRYSNAIEPTLNKVSFSLHNGGVLAVVGPSGGGKSTLLRVIAGLETPYEGTLSINNKVVFNVNNNVKPENRGIGMLFQDYALFPHMTVKKNIEYGIDHLPKKERKQRLDEVLELVALGGYEKRYPHELSGGQQQRIALARALAPKPKLLLLDEPFSNLDTHLLKKVRDDLFNIIRKTNITTIMVTHNPEDAKAEADKIISIVDGRIDREVMNMKD</sequence>
<dbReference type="Proteomes" id="UP000677305">
    <property type="component" value="Chromosome"/>
</dbReference>
<dbReference type="PANTHER" id="PTHR42781:SF4">
    <property type="entry name" value="SPERMIDINE_PUTRESCINE IMPORT ATP-BINDING PROTEIN POTA"/>
    <property type="match status" value="1"/>
</dbReference>